<dbReference type="NCBIfam" id="NF005546">
    <property type="entry name" value="PRK07208.1-2"/>
    <property type="match status" value="1"/>
</dbReference>
<dbReference type="NCBIfam" id="NF005548">
    <property type="entry name" value="PRK07208.1-4"/>
    <property type="match status" value="1"/>
</dbReference>
<dbReference type="AlphaFoldDB" id="A0A495M754"/>
<feature type="domain" description="Amine oxidase" evidence="1">
    <location>
        <begin position="14"/>
        <end position="352"/>
    </location>
</feature>
<dbReference type="Gene3D" id="3.50.50.60">
    <property type="entry name" value="FAD/NAD(P)-binding domain"/>
    <property type="match status" value="1"/>
</dbReference>
<name>A0A495M754_9FLAO</name>
<dbReference type="GO" id="GO:0005829">
    <property type="term" value="C:cytosol"/>
    <property type="evidence" value="ECO:0007669"/>
    <property type="project" value="TreeGrafter"/>
</dbReference>
<sequence>MKNKKAIIIGGGPAGLTAAYEFIQNTDIQPIVLEQSEFWGGISRTVNYKGNRIDIGGHRFFSKSDVIMDWWCKILPILSEEKTIKISYQNKSKELNTIDFPSKGKNLDNVMLVRSRKSRIYYQKQFFDYPISLTPETVLKLGLFNTFLIGMSYLKSVAFPIKHEKNLEDFFINRFGKKLYKTFFKDYTEKVWGIKCTEISSEWGAQRIKGLSIRKSVAHFLNKKFSKKTDKNISQKDTETSLIEYFLYPKFGPGQMWEEVARKVVENKGELHQNLKVLKIETQGNKIVSVTAQNQLTKEEVVFEGDYFISTMPVQELIASLETEVPQNVSEIAQGLVYRDFITVGLLLKKMTKEEITDNWIYIQEPYVKVGRLQIFNNWSPFLVKDETTKWVGLEYFCYEGDDLWNKSEDDMKQLAIDEMVEIGMIRRQDVLDSVVIKMPKTYPAYFGTYEKFNEIIDYANQFENLFLIGRNGMHKYNNQDHSMLTAIQAVQNIKNGVSSKDNIWAINTEQEYHEEK</sequence>
<dbReference type="PANTHER" id="PTHR21197:SF0">
    <property type="entry name" value="UDP-GALACTOPYRANOSE MUTASE"/>
    <property type="match status" value="1"/>
</dbReference>
<evidence type="ECO:0000313" key="3">
    <source>
        <dbReference type="Proteomes" id="UP000277579"/>
    </source>
</evidence>
<reference evidence="2 3" key="1">
    <citation type="submission" date="2018-10" db="EMBL/GenBank/DDBJ databases">
        <title>Genomic Encyclopedia of Archaeal and Bacterial Type Strains, Phase II (KMG-II): from individual species to whole genera.</title>
        <authorList>
            <person name="Goeker M."/>
        </authorList>
    </citation>
    <scope>NUCLEOTIDE SEQUENCE [LARGE SCALE GENOMIC DNA]</scope>
    <source>
        <strain evidence="2 3">DSM 29537</strain>
    </source>
</reference>
<dbReference type="Proteomes" id="UP000277579">
    <property type="component" value="Unassembled WGS sequence"/>
</dbReference>
<protein>
    <submittedName>
        <fullName evidence="2">Protoporphyrinogen oxidase</fullName>
    </submittedName>
</protein>
<dbReference type="EMBL" id="RBLC01000003">
    <property type="protein sequence ID" value="RKS21864.1"/>
    <property type="molecule type" value="Genomic_DNA"/>
</dbReference>
<dbReference type="GO" id="GO:0008767">
    <property type="term" value="F:UDP-galactopyranose mutase activity"/>
    <property type="evidence" value="ECO:0007669"/>
    <property type="project" value="TreeGrafter"/>
</dbReference>
<proteinExistence type="predicted"/>
<dbReference type="InterPro" id="IPR036188">
    <property type="entry name" value="FAD/NAD-bd_sf"/>
</dbReference>
<dbReference type="GO" id="GO:0016491">
    <property type="term" value="F:oxidoreductase activity"/>
    <property type="evidence" value="ECO:0007669"/>
    <property type="project" value="InterPro"/>
</dbReference>
<keyword evidence="3" id="KW-1185">Reference proteome</keyword>
<accession>A0A495M754</accession>
<dbReference type="Pfam" id="PF01593">
    <property type="entry name" value="Amino_oxidase"/>
    <property type="match status" value="1"/>
</dbReference>
<dbReference type="PANTHER" id="PTHR21197">
    <property type="entry name" value="UDP-GALACTOPYRANOSE MUTASE"/>
    <property type="match status" value="1"/>
</dbReference>
<gene>
    <name evidence="2" type="ORF">CLV94_2499</name>
</gene>
<dbReference type="GO" id="GO:0050660">
    <property type="term" value="F:flavin adenine dinucleotide binding"/>
    <property type="evidence" value="ECO:0007669"/>
    <property type="project" value="TreeGrafter"/>
</dbReference>
<evidence type="ECO:0000313" key="2">
    <source>
        <dbReference type="EMBL" id="RKS21864.1"/>
    </source>
</evidence>
<organism evidence="2 3">
    <name type="scientific">Flavobacterium endophyticum</name>
    <dbReference type="NCBI Taxonomy" id="1540163"/>
    <lineage>
        <taxon>Bacteria</taxon>
        <taxon>Pseudomonadati</taxon>
        <taxon>Bacteroidota</taxon>
        <taxon>Flavobacteriia</taxon>
        <taxon>Flavobacteriales</taxon>
        <taxon>Flavobacteriaceae</taxon>
        <taxon>Flavobacterium</taxon>
    </lineage>
</organism>
<dbReference type="RefSeq" id="WP_121376802.1">
    <property type="nucleotide sequence ID" value="NZ_RBLC01000003.1"/>
</dbReference>
<dbReference type="InterPro" id="IPR002937">
    <property type="entry name" value="Amino_oxidase"/>
</dbReference>
<comment type="caution">
    <text evidence="2">The sequence shown here is derived from an EMBL/GenBank/DDBJ whole genome shotgun (WGS) entry which is preliminary data.</text>
</comment>
<dbReference type="OrthoDB" id="9769600at2"/>
<evidence type="ECO:0000259" key="1">
    <source>
        <dbReference type="Pfam" id="PF01593"/>
    </source>
</evidence>
<dbReference type="SUPFAM" id="SSF51971">
    <property type="entry name" value="Nucleotide-binding domain"/>
    <property type="match status" value="1"/>
</dbReference>